<dbReference type="InterPro" id="IPR002125">
    <property type="entry name" value="CMP_dCMP_dom"/>
</dbReference>
<dbReference type="RefSeq" id="WP_245760223.1">
    <property type="nucleotide sequence ID" value="NZ_FOXV01000006.1"/>
</dbReference>
<sequence length="154" mass="16723">MSFELTPTEADALGRVIDEARRLYTPGGGPVFTAAIVRNDRIVMLARNEVGDERDPSRHAEIVAIARACRTLGTKDLSGASLIASMQPCEMCLAAMRWAGIDRLAFAMTQEAAPDFFQFPGLGIADYARASGDAFIWTGGLRQDDVAHIYRGET</sequence>
<dbReference type="Pfam" id="PF00383">
    <property type="entry name" value="dCMP_cyt_deam_1"/>
    <property type="match status" value="1"/>
</dbReference>
<dbReference type="GO" id="GO:0008270">
    <property type="term" value="F:zinc ion binding"/>
    <property type="evidence" value="ECO:0007669"/>
    <property type="project" value="InterPro"/>
</dbReference>
<name>A0A1I5YLA7_9RHOB</name>
<evidence type="ECO:0000256" key="2">
    <source>
        <dbReference type="ARBA" id="ARBA00022833"/>
    </source>
</evidence>
<reference evidence="5" key="1">
    <citation type="submission" date="2016-10" db="EMBL/GenBank/DDBJ databases">
        <authorList>
            <person name="Varghese N."/>
            <person name="Submissions S."/>
        </authorList>
    </citation>
    <scope>NUCLEOTIDE SEQUENCE [LARGE SCALE GENOMIC DNA]</scope>
    <source>
        <strain evidence="5">JCM 10271</strain>
    </source>
</reference>
<dbReference type="GO" id="GO:0006152">
    <property type="term" value="P:purine nucleoside catabolic process"/>
    <property type="evidence" value="ECO:0007669"/>
    <property type="project" value="TreeGrafter"/>
</dbReference>
<evidence type="ECO:0000313" key="4">
    <source>
        <dbReference type="EMBL" id="SFQ44960.1"/>
    </source>
</evidence>
<dbReference type="InterPro" id="IPR016192">
    <property type="entry name" value="APOBEC/CMP_deaminase_Zn-bd"/>
</dbReference>
<dbReference type="STRING" id="93684.SAMN05421853_10650"/>
<dbReference type="PANTHER" id="PTHR11079:SF161">
    <property type="entry name" value="CMP_DCMP-TYPE DEAMINASE DOMAIN-CONTAINING PROTEIN"/>
    <property type="match status" value="1"/>
</dbReference>
<organism evidence="4 5">
    <name type="scientific">Roseivivax halotolerans</name>
    <dbReference type="NCBI Taxonomy" id="93684"/>
    <lineage>
        <taxon>Bacteria</taxon>
        <taxon>Pseudomonadati</taxon>
        <taxon>Pseudomonadota</taxon>
        <taxon>Alphaproteobacteria</taxon>
        <taxon>Rhodobacterales</taxon>
        <taxon>Roseobacteraceae</taxon>
        <taxon>Roseivivax</taxon>
    </lineage>
</organism>
<dbReference type="PROSITE" id="PS00903">
    <property type="entry name" value="CYT_DCMP_DEAMINASES_1"/>
    <property type="match status" value="1"/>
</dbReference>
<keyword evidence="5" id="KW-1185">Reference proteome</keyword>
<dbReference type="AlphaFoldDB" id="A0A1I5YLA7"/>
<dbReference type="EMBL" id="FOXV01000006">
    <property type="protein sequence ID" value="SFQ44960.1"/>
    <property type="molecule type" value="Genomic_DNA"/>
</dbReference>
<gene>
    <name evidence="4" type="ORF">SAMN05421853_10650</name>
</gene>
<proteinExistence type="predicted"/>
<dbReference type="GO" id="GO:0047974">
    <property type="term" value="F:guanosine deaminase activity"/>
    <property type="evidence" value="ECO:0007669"/>
    <property type="project" value="TreeGrafter"/>
</dbReference>
<dbReference type="PROSITE" id="PS51747">
    <property type="entry name" value="CYT_DCMP_DEAMINASES_2"/>
    <property type="match status" value="1"/>
</dbReference>
<protein>
    <submittedName>
        <fullName evidence="4">tRNA(Arg) A34 adenosine deaminase TadA</fullName>
    </submittedName>
</protein>
<dbReference type="Proteomes" id="UP000243106">
    <property type="component" value="Unassembled WGS sequence"/>
</dbReference>
<dbReference type="CDD" id="cd01285">
    <property type="entry name" value="nucleoside_deaminase"/>
    <property type="match status" value="1"/>
</dbReference>
<feature type="domain" description="CMP/dCMP-type deaminase" evidence="3">
    <location>
        <begin position="7"/>
        <end position="120"/>
    </location>
</feature>
<dbReference type="Gene3D" id="3.40.140.10">
    <property type="entry name" value="Cytidine Deaminase, domain 2"/>
    <property type="match status" value="1"/>
</dbReference>
<dbReference type="PANTHER" id="PTHR11079">
    <property type="entry name" value="CYTOSINE DEAMINASE FAMILY MEMBER"/>
    <property type="match status" value="1"/>
</dbReference>
<dbReference type="InterPro" id="IPR016193">
    <property type="entry name" value="Cytidine_deaminase-like"/>
</dbReference>
<keyword evidence="1" id="KW-0479">Metal-binding</keyword>
<dbReference type="SUPFAM" id="SSF53927">
    <property type="entry name" value="Cytidine deaminase-like"/>
    <property type="match status" value="1"/>
</dbReference>
<keyword evidence="2" id="KW-0862">Zinc</keyword>
<evidence type="ECO:0000256" key="1">
    <source>
        <dbReference type="ARBA" id="ARBA00022723"/>
    </source>
</evidence>
<evidence type="ECO:0000259" key="3">
    <source>
        <dbReference type="PROSITE" id="PS51747"/>
    </source>
</evidence>
<accession>A0A1I5YLA7</accession>
<evidence type="ECO:0000313" key="5">
    <source>
        <dbReference type="Proteomes" id="UP000243106"/>
    </source>
</evidence>